<keyword evidence="1" id="KW-0472">Membrane</keyword>
<dbReference type="InterPro" id="IPR012902">
    <property type="entry name" value="N_methyl_site"/>
</dbReference>
<evidence type="ECO:0000313" key="3">
    <source>
        <dbReference type="Proteomes" id="UP001597375"/>
    </source>
</evidence>
<dbReference type="PROSITE" id="PS00409">
    <property type="entry name" value="PROKAR_NTER_METHYL"/>
    <property type="match status" value="1"/>
</dbReference>
<dbReference type="RefSeq" id="WP_386821141.1">
    <property type="nucleotide sequence ID" value="NZ_JBHUIT010000031.1"/>
</dbReference>
<evidence type="ECO:0000313" key="2">
    <source>
        <dbReference type="EMBL" id="MFD2257781.1"/>
    </source>
</evidence>
<keyword evidence="1" id="KW-1133">Transmembrane helix</keyword>
<dbReference type="InterPro" id="IPR045584">
    <property type="entry name" value="Pilin-like"/>
</dbReference>
<comment type="caution">
    <text evidence="2">The sequence shown here is derived from an EMBL/GenBank/DDBJ whole genome shotgun (WGS) entry which is preliminary data.</text>
</comment>
<dbReference type="EMBL" id="JBHUIT010000031">
    <property type="protein sequence ID" value="MFD2257781.1"/>
    <property type="molecule type" value="Genomic_DNA"/>
</dbReference>
<keyword evidence="1" id="KW-0812">Transmembrane</keyword>
<evidence type="ECO:0000256" key="1">
    <source>
        <dbReference type="SAM" id="Phobius"/>
    </source>
</evidence>
<proteinExistence type="predicted"/>
<name>A0ABW5DDR3_9BACT</name>
<organism evidence="2 3">
    <name type="scientific">Luteolibacter algae</name>
    <dbReference type="NCBI Taxonomy" id="454151"/>
    <lineage>
        <taxon>Bacteria</taxon>
        <taxon>Pseudomonadati</taxon>
        <taxon>Verrucomicrobiota</taxon>
        <taxon>Verrucomicrobiia</taxon>
        <taxon>Verrucomicrobiales</taxon>
        <taxon>Verrucomicrobiaceae</taxon>
        <taxon>Luteolibacter</taxon>
    </lineage>
</organism>
<gene>
    <name evidence="2" type="ORF">ACFSSA_13955</name>
</gene>
<reference evidence="3" key="1">
    <citation type="journal article" date="2019" name="Int. J. Syst. Evol. Microbiol.">
        <title>The Global Catalogue of Microorganisms (GCM) 10K type strain sequencing project: providing services to taxonomists for standard genome sequencing and annotation.</title>
        <authorList>
            <consortium name="The Broad Institute Genomics Platform"/>
            <consortium name="The Broad Institute Genome Sequencing Center for Infectious Disease"/>
            <person name="Wu L."/>
            <person name="Ma J."/>
        </authorList>
    </citation>
    <scope>NUCLEOTIDE SEQUENCE [LARGE SCALE GENOMIC DNA]</scope>
    <source>
        <strain evidence="3">CGMCC 4.7106</strain>
    </source>
</reference>
<evidence type="ECO:0008006" key="4">
    <source>
        <dbReference type="Google" id="ProtNLM"/>
    </source>
</evidence>
<dbReference type="SUPFAM" id="SSF54523">
    <property type="entry name" value="Pili subunits"/>
    <property type="match status" value="1"/>
</dbReference>
<dbReference type="Proteomes" id="UP001597375">
    <property type="component" value="Unassembled WGS sequence"/>
</dbReference>
<keyword evidence="3" id="KW-1185">Reference proteome</keyword>
<feature type="transmembrane region" description="Helical" evidence="1">
    <location>
        <begin position="18"/>
        <end position="39"/>
    </location>
</feature>
<protein>
    <recommendedName>
        <fullName evidence="4">Prepilin-type N-terminal cleavage/methylation domain-containing protein</fullName>
    </recommendedName>
</protein>
<sequence length="153" mass="16416">MKLTNTQNVKATKSGMTLLELTVVILVLLSLISILFIGARAWKKGSDRAASILQIRNVQQAVRSYSNMNGKNAGDTDADLRTEIFGAGKFIEKDPTAGAHPAGSNFSYKIAEPTTIPDIGSLYMAVEGAAADEESEPTVGVDYMPKEGTYGDW</sequence>
<accession>A0ABW5DDR3</accession>